<evidence type="ECO:0000313" key="3">
    <source>
        <dbReference type="Proteomes" id="UP000015351"/>
    </source>
</evidence>
<dbReference type="AlphaFoldDB" id="S9Q6E7"/>
<dbReference type="RefSeq" id="WP_021102027.1">
    <property type="nucleotide sequence ID" value="NZ_KE557314.1"/>
</dbReference>
<dbReference type="HOGENOM" id="CLU_803633_0_0_5"/>
<dbReference type="InterPro" id="IPR007577">
    <property type="entry name" value="GlycoTrfase_DXD_sugar-bd_CS"/>
</dbReference>
<organism evidence="2 3">
    <name type="scientific">Litoreibacter arenae DSM 19593</name>
    <dbReference type="NCBI Taxonomy" id="1123360"/>
    <lineage>
        <taxon>Bacteria</taxon>
        <taxon>Pseudomonadati</taxon>
        <taxon>Pseudomonadota</taxon>
        <taxon>Alphaproteobacteria</taxon>
        <taxon>Rhodobacterales</taxon>
        <taxon>Roseobacteraceae</taxon>
        <taxon>Litoreibacter</taxon>
    </lineage>
</organism>
<protein>
    <recommendedName>
        <fullName evidence="4">Mannosyltransferase OCH1</fullName>
    </recommendedName>
</protein>
<dbReference type="PANTHER" id="PTHR32385:SF15">
    <property type="entry name" value="INOSITOL PHOSPHOCERAMIDE MANNOSYLTRANSFERASE 1"/>
    <property type="match status" value="1"/>
</dbReference>
<evidence type="ECO:0000256" key="1">
    <source>
        <dbReference type="ARBA" id="ARBA00022679"/>
    </source>
</evidence>
<dbReference type="SUPFAM" id="SSF53448">
    <property type="entry name" value="Nucleotide-diphospho-sugar transferases"/>
    <property type="match status" value="1"/>
</dbReference>
<dbReference type="eggNOG" id="COG3774">
    <property type="taxonomic scope" value="Bacteria"/>
</dbReference>
<sequence length="345" mass="37972">MARKLKWHHRLRIERLAQARQFETLDGVLHKLASKGFDVAGVPFQLLDMALSEGGASDHREMLPLARHTVGGQPQLLSAALQDLHAGRPELLSQLASDRDVHPMTRFEAAGWACYVAHRDVLPASGRQVTDVFQFWDSDTPPDEVIAGRADWRRVSGSHQWFSEADAEGYIRDGFGADAARGFARLWHPAVKSDLFRLYRLAQDGGLYCDADSKPRPEIAAFLAAGGGRVWASSMTNVPNCVVNNWFVAAPPKSPFIEALLTEVLANLANPGERGIFWLTGPGAYTGFLHGNIGAYDVGLLPSGLLKGRYFKQLDADYKLTSQNWRVYEHALGIDNDEGLARALG</sequence>
<keyword evidence="1" id="KW-0808">Transferase</keyword>
<dbReference type="GO" id="GO:0000030">
    <property type="term" value="F:mannosyltransferase activity"/>
    <property type="evidence" value="ECO:0007669"/>
    <property type="project" value="TreeGrafter"/>
</dbReference>
<reference evidence="3" key="1">
    <citation type="journal article" date="2013" name="Stand. Genomic Sci.">
        <title>Genome sequence of the Litoreibacter arenae type strain (DSM 19593(T)), a member of the Roseobacter clade isolated from sea sand.</title>
        <authorList>
            <person name="Riedel T."/>
            <person name="Fiebig A."/>
            <person name="Petersen J."/>
            <person name="Gronow S."/>
            <person name="Kyrpides N.C."/>
            <person name="Goker M."/>
            <person name="Klenk H.P."/>
        </authorList>
    </citation>
    <scope>NUCLEOTIDE SEQUENCE [LARGE SCALE GENOMIC DNA]</scope>
    <source>
        <strain evidence="3">DSM 19593</strain>
    </source>
</reference>
<dbReference type="STRING" id="1123360.thalar_02675"/>
<comment type="caution">
    <text evidence="2">The sequence shown here is derived from an EMBL/GenBank/DDBJ whole genome shotgun (WGS) entry which is preliminary data.</text>
</comment>
<dbReference type="Pfam" id="PF04488">
    <property type="entry name" value="Gly_transf_sug"/>
    <property type="match status" value="1"/>
</dbReference>
<dbReference type="InterPro" id="IPR051706">
    <property type="entry name" value="Glycosyltransferase_domain"/>
</dbReference>
<proteinExistence type="predicted"/>
<dbReference type="GO" id="GO:0016020">
    <property type="term" value="C:membrane"/>
    <property type="evidence" value="ECO:0007669"/>
    <property type="project" value="GOC"/>
</dbReference>
<dbReference type="Gene3D" id="3.90.550.20">
    <property type="match status" value="1"/>
</dbReference>
<gene>
    <name evidence="2" type="ORF">thalar_02675</name>
</gene>
<name>S9Q6E7_9RHOB</name>
<evidence type="ECO:0008006" key="4">
    <source>
        <dbReference type="Google" id="ProtNLM"/>
    </source>
</evidence>
<dbReference type="Proteomes" id="UP000015351">
    <property type="component" value="Unassembled WGS sequence"/>
</dbReference>
<keyword evidence="3" id="KW-1185">Reference proteome</keyword>
<evidence type="ECO:0000313" key="2">
    <source>
        <dbReference type="EMBL" id="EPX76956.1"/>
    </source>
</evidence>
<dbReference type="EMBL" id="AONI01000015">
    <property type="protein sequence ID" value="EPX76956.1"/>
    <property type="molecule type" value="Genomic_DNA"/>
</dbReference>
<dbReference type="InterPro" id="IPR029044">
    <property type="entry name" value="Nucleotide-diphossugar_trans"/>
</dbReference>
<dbReference type="GO" id="GO:0051999">
    <property type="term" value="P:mannosyl-inositol phosphorylceramide biosynthetic process"/>
    <property type="evidence" value="ECO:0007669"/>
    <property type="project" value="TreeGrafter"/>
</dbReference>
<accession>S9Q6E7</accession>
<dbReference type="PANTHER" id="PTHR32385">
    <property type="entry name" value="MANNOSYL PHOSPHORYLINOSITOL CERAMIDE SYNTHASE"/>
    <property type="match status" value="1"/>
</dbReference>